<dbReference type="Proteomes" id="UP000298030">
    <property type="component" value="Unassembled WGS sequence"/>
</dbReference>
<dbReference type="AlphaFoldDB" id="A0A4Y7TZ00"/>
<dbReference type="EMBL" id="QPFP01000001">
    <property type="protein sequence ID" value="TEB39386.1"/>
    <property type="molecule type" value="Genomic_DNA"/>
</dbReference>
<keyword evidence="2" id="KW-1185">Reference proteome</keyword>
<name>A0A4Y7TZ00_COPMI</name>
<evidence type="ECO:0000313" key="1">
    <source>
        <dbReference type="EMBL" id="TEB39386.1"/>
    </source>
</evidence>
<organism evidence="1 2">
    <name type="scientific">Coprinellus micaceus</name>
    <name type="common">Glistening ink-cap mushroom</name>
    <name type="synonym">Coprinus micaceus</name>
    <dbReference type="NCBI Taxonomy" id="71717"/>
    <lineage>
        <taxon>Eukaryota</taxon>
        <taxon>Fungi</taxon>
        <taxon>Dikarya</taxon>
        <taxon>Basidiomycota</taxon>
        <taxon>Agaricomycotina</taxon>
        <taxon>Agaricomycetes</taxon>
        <taxon>Agaricomycetidae</taxon>
        <taxon>Agaricales</taxon>
        <taxon>Agaricineae</taxon>
        <taxon>Psathyrellaceae</taxon>
        <taxon>Coprinellus</taxon>
    </lineage>
</organism>
<proteinExistence type="predicted"/>
<accession>A0A4Y7TZ00</accession>
<gene>
    <name evidence="1" type="ORF">FA13DRAFT_221</name>
</gene>
<comment type="caution">
    <text evidence="1">The sequence shown here is derived from an EMBL/GenBank/DDBJ whole genome shotgun (WGS) entry which is preliminary data.</text>
</comment>
<reference evidence="1 2" key="1">
    <citation type="journal article" date="2019" name="Nat. Ecol. Evol.">
        <title>Megaphylogeny resolves global patterns of mushroom evolution.</title>
        <authorList>
            <person name="Varga T."/>
            <person name="Krizsan K."/>
            <person name="Foldi C."/>
            <person name="Dima B."/>
            <person name="Sanchez-Garcia M."/>
            <person name="Sanchez-Ramirez S."/>
            <person name="Szollosi G.J."/>
            <person name="Szarkandi J.G."/>
            <person name="Papp V."/>
            <person name="Albert L."/>
            <person name="Andreopoulos W."/>
            <person name="Angelini C."/>
            <person name="Antonin V."/>
            <person name="Barry K.W."/>
            <person name="Bougher N.L."/>
            <person name="Buchanan P."/>
            <person name="Buyck B."/>
            <person name="Bense V."/>
            <person name="Catcheside P."/>
            <person name="Chovatia M."/>
            <person name="Cooper J."/>
            <person name="Damon W."/>
            <person name="Desjardin D."/>
            <person name="Finy P."/>
            <person name="Geml J."/>
            <person name="Haridas S."/>
            <person name="Hughes K."/>
            <person name="Justo A."/>
            <person name="Karasinski D."/>
            <person name="Kautmanova I."/>
            <person name="Kiss B."/>
            <person name="Kocsube S."/>
            <person name="Kotiranta H."/>
            <person name="LaButti K.M."/>
            <person name="Lechner B.E."/>
            <person name="Liimatainen K."/>
            <person name="Lipzen A."/>
            <person name="Lukacs Z."/>
            <person name="Mihaltcheva S."/>
            <person name="Morgado L.N."/>
            <person name="Niskanen T."/>
            <person name="Noordeloos M.E."/>
            <person name="Ohm R.A."/>
            <person name="Ortiz-Santana B."/>
            <person name="Ovrebo C."/>
            <person name="Racz N."/>
            <person name="Riley R."/>
            <person name="Savchenko A."/>
            <person name="Shiryaev A."/>
            <person name="Soop K."/>
            <person name="Spirin V."/>
            <person name="Szebenyi C."/>
            <person name="Tomsovsky M."/>
            <person name="Tulloss R.E."/>
            <person name="Uehling J."/>
            <person name="Grigoriev I.V."/>
            <person name="Vagvolgyi C."/>
            <person name="Papp T."/>
            <person name="Martin F.M."/>
            <person name="Miettinen O."/>
            <person name="Hibbett D.S."/>
            <person name="Nagy L.G."/>
        </authorList>
    </citation>
    <scope>NUCLEOTIDE SEQUENCE [LARGE SCALE GENOMIC DNA]</scope>
    <source>
        <strain evidence="1 2">FP101781</strain>
    </source>
</reference>
<sequence length="90" mass="10309">MGDTLDHWKDGRVKQGASDTTSWSSIILFLRWRSSKRMGNADNTMRRSCQLRGLVEVPAPRIIRGLTLLDIQWNQPYTAEAKTLHLRTAI</sequence>
<protein>
    <submittedName>
        <fullName evidence="1">Uncharacterized protein</fullName>
    </submittedName>
</protein>
<evidence type="ECO:0000313" key="2">
    <source>
        <dbReference type="Proteomes" id="UP000298030"/>
    </source>
</evidence>